<gene>
    <name evidence="23" type="ORF">CTI12_AA291690</name>
</gene>
<dbReference type="AlphaFoldDB" id="A0A2U1N8W6"/>
<keyword evidence="3" id="KW-0723">Serine/threonine-protein kinase</keyword>
<evidence type="ECO:0000256" key="15">
    <source>
        <dbReference type="ARBA" id="ARBA00023180"/>
    </source>
</evidence>
<keyword evidence="7" id="KW-0732">Signal</keyword>
<evidence type="ECO:0000256" key="13">
    <source>
        <dbReference type="ARBA" id="ARBA00023157"/>
    </source>
</evidence>
<keyword evidence="4" id="KW-0245">EGF-like domain</keyword>
<evidence type="ECO:0000256" key="14">
    <source>
        <dbReference type="ARBA" id="ARBA00023170"/>
    </source>
</evidence>
<protein>
    <recommendedName>
        <fullName evidence="2">non-specific serine/threonine protein kinase</fullName>
        <ecNumber evidence="2">2.7.11.1</ecNumber>
    </recommendedName>
</protein>
<reference evidence="23 24" key="1">
    <citation type="journal article" date="2018" name="Mol. Plant">
        <title>The genome of Artemisia annua provides insight into the evolution of Asteraceae family and artemisinin biosynthesis.</title>
        <authorList>
            <person name="Shen Q."/>
            <person name="Zhang L."/>
            <person name="Liao Z."/>
            <person name="Wang S."/>
            <person name="Yan T."/>
            <person name="Shi P."/>
            <person name="Liu M."/>
            <person name="Fu X."/>
            <person name="Pan Q."/>
            <person name="Wang Y."/>
            <person name="Lv Z."/>
            <person name="Lu X."/>
            <person name="Zhang F."/>
            <person name="Jiang W."/>
            <person name="Ma Y."/>
            <person name="Chen M."/>
            <person name="Hao X."/>
            <person name="Li L."/>
            <person name="Tang Y."/>
            <person name="Lv G."/>
            <person name="Zhou Y."/>
            <person name="Sun X."/>
            <person name="Brodelius P.E."/>
            <person name="Rose J.K.C."/>
            <person name="Tang K."/>
        </authorList>
    </citation>
    <scope>NUCLEOTIDE SEQUENCE [LARGE SCALE GENOMIC DNA]</scope>
    <source>
        <strain evidence="24">cv. Huhao1</strain>
        <tissue evidence="23">Leaf</tissue>
    </source>
</reference>
<dbReference type="Gene3D" id="3.50.4.10">
    <property type="entry name" value="Hepatocyte Growth Factor"/>
    <property type="match status" value="1"/>
</dbReference>
<keyword evidence="5" id="KW-0808">Transferase</keyword>
<dbReference type="Gene3D" id="1.20.5.170">
    <property type="match status" value="1"/>
</dbReference>
<evidence type="ECO:0000259" key="22">
    <source>
        <dbReference type="PROSITE" id="PS50948"/>
    </source>
</evidence>
<evidence type="ECO:0000256" key="19">
    <source>
        <dbReference type="SAM" id="Phobius"/>
    </source>
</evidence>
<evidence type="ECO:0000256" key="3">
    <source>
        <dbReference type="ARBA" id="ARBA00022527"/>
    </source>
</evidence>
<dbReference type="InterPro" id="IPR008271">
    <property type="entry name" value="Ser/Thr_kinase_AS"/>
</dbReference>
<dbReference type="InterPro" id="IPR036426">
    <property type="entry name" value="Bulb-type_lectin_dom_sf"/>
</dbReference>
<dbReference type="GO" id="GO:0004674">
    <property type="term" value="F:protein serine/threonine kinase activity"/>
    <property type="evidence" value="ECO:0007669"/>
    <property type="project" value="UniProtKB-KW"/>
</dbReference>
<dbReference type="Gene3D" id="1.10.510.10">
    <property type="entry name" value="Transferase(Phosphotransferase) domain 1"/>
    <property type="match status" value="1"/>
</dbReference>
<feature type="domain" description="Protein kinase" evidence="20">
    <location>
        <begin position="750"/>
        <end position="1033"/>
    </location>
</feature>
<evidence type="ECO:0000256" key="9">
    <source>
        <dbReference type="ARBA" id="ARBA00022777"/>
    </source>
</evidence>
<keyword evidence="11 19" id="KW-1133">Transmembrane helix</keyword>
<evidence type="ECO:0000256" key="16">
    <source>
        <dbReference type="ARBA" id="ARBA00047899"/>
    </source>
</evidence>
<dbReference type="Gene3D" id="3.30.200.20">
    <property type="entry name" value="Phosphorylase Kinase, domain 1"/>
    <property type="match status" value="1"/>
</dbReference>
<dbReference type="SMART" id="SM00108">
    <property type="entry name" value="B_lectin"/>
    <property type="match status" value="1"/>
</dbReference>
<dbReference type="OrthoDB" id="619632at2759"/>
<dbReference type="CDD" id="cd14686">
    <property type="entry name" value="bZIP"/>
    <property type="match status" value="1"/>
</dbReference>
<evidence type="ECO:0000256" key="7">
    <source>
        <dbReference type="ARBA" id="ARBA00022729"/>
    </source>
</evidence>
<dbReference type="CDD" id="cd00028">
    <property type="entry name" value="B_lectin"/>
    <property type="match status" value="1"/>
</dbReference>
<dbReference type="InterPro" id="IPR004827">
    <property type="entry name" value="bZIP"/>
</dbReference>
<dbReference type="InterPro" id="IPR003609">
    <property type="entry name" value="Pan_app"/>
</dbReference>
<evidence type="ECO:0000259" key="21">
    <source>
        <dbReference type="PROSITE" id="PS50927"/>
    </source>
</evidence>
<dbReference type="InterPro" id="IPR011009">
    <property type="entry name" value="Kinase-like_dom_sf"/>
</dbReference>
<feature type="compositionally biased region" description="Basic and acidic residues" evidence="18">
    <location>
        <begin position="77"/>
        <end position="93"/>
    </location>
</feature>
<dbReference type="EMBL" id="PKPP01003331">
    <property type="protein sequence ID" value="PWA69949.1"/>
    <property type="molecule type" value="Genomic_DNA"/>
</dbReference>
<dbReference type="PROSITE" id="PS50927">
    <property type="entry name" value="BULB_LECTIN"/>
    <property type="match status" value="1"/>
</dbReference>
<dbReference type="CDD" id="cd14066">
    <property type="entry name" value="STKc_IRAK"/>
    <property type="match status" value="1"/>
</dbReference>
<keyword evidence="9" id="KW-0418">Kinase</keyword>
<dbReference type="GO" id="GO:0048544">
    <property type="term" value="P:recognition of pollen"/>
    <property type="evidence" value="ECO:0007669"/>
    <property type="project" value="InterPro"/>
</dbReference>
<feature type="region of interest" description="Disordered" evidence="18">
    <location>
        <begin position="76"/>
        <end position="110"/>
    </location>
</feature>
<dbReference type="Pfam" id="PF01453">
    <property type="entry name" value="B_lectin"/>
    <property type="match status" value="1"/>
</dbReference>
<dbReference type="PANTHER" id="PTHR47974:SF3">
    <property type="entry name" value="RECEPTOR-LIKE SERINE_THREONINE-PROTEIN KINASE"/>
    <property type="match status" value="1"/>
</dbReference>
<accession>A0A2U1N8W6</accession>
<dbReference type="GO" id="GO:0003700">
    <property type="term" value="F:DNA-binding transcription factor activity"/>
    <property type="evidence" value="ECO:0007669"/>
    <property type="project" value="InterPro"/>
</dbReference>
<dbReference type="STRING" id="35608.A0A2U1N8W6"/>
<evidence type="ECO:0000313" key="24">
    <source>
        <dbReference type="Proteomes" id="UP000245207"/>
    </source>
</evidence>
<dbReference type="Pfam" id="PF07716">
    <property type="entry name" value="bZIP_2"/>
    <property type="match status" value="1"/>
</dbReference>
<evidence type="ECO:0000256" key="2">
    <source>
        <dbReference type="ARBA" id="ARBA00012513"/>
    </source>
</evidence>
<dbReference type="InterPro" id="IPR000719">
    <property type="entry name" value="Prot_kinase_dom"/>
</dbReference>
<dbReference type="Proteomes" id="UP000245207">
    <property type="component" value="Unassembled WGS sequence"/>
</dbReference>
<evidence type="ECO:0000256" key="18">
    <source>
        <dbReference type="SAM" id="MobiDB-lite"/>
    </source>
</evidence>
<dbReference type="SMART" id="SM00220">
    <property type="entry name" value="S_TKc"/>
    <property type="match status" value="1"/>
</dbReference>
<evidence type="ECO:0000313" key="23">
    <source>
        <dbReference type="EMBL" id="PWA69949.1"/>
    </source>
</evidence>
<evidence type="ECO:0000256" key="12">
    <source>
        <dbReference type="ARBA" id="ARBA00023136"/>
    </source>
</evidence>
<evidence type="ECO:0000256" key="5">
    <source>
        <dbReference type="ARBA" id="ARBA00022679"/>
    </source>
</evidence>
<evidence type="ECO:0000256" key="4">
    <source>
        <dbReference type="ARBA" id="ARBA00022536"/>
    </source>
</evidence>
<keyword evidence="10" id="KW-0067">ATP-binding</keyword>
<comment type="catalytic activity">
    <reaction evidence="17">
        <text>L-seryl-[protein] + ATP = O-phospho-L-seryl-[protein] + ADP + H(+)</text>
        <dbReference type="Rhea" id="RHEA:17989"/>
        <dbReference type="Rhea" id="RHEA-COMP:9863"/>
        <dbReference type="Rhea" id="RHEA-COMP:11604"/>
        <dbReference type="ChEBI" id="CHEBI:15378"/>
        <dbReference type="ChEBI" id="CHEBI:29999"/>
        <dbReference type="ChEBI" id="CHEBI:30616"/>
        <dbReference type="ChEBI" id="CHEBI:83421"/>
        <dbReference type="ChEBI" id="CHEBI:456216"/>
        <dbReference type="EC" id="2.7.11.1"/>
    </reaction>
</comment>
<keyword evidence="12 19" id="KW-0472">Membrane</keyword>
<keyword evidence="8" id="KW-0547">Nucleotide-binding</keyword>
<dbReference type="PROSITE" id="PS00108">
    <property type="entry name" value="PROTEIN_KINASE_ST"/>
    <property type="match status" value="1"/>
</dbReference>
<dbReference type="Pfam" id="PF00069">
    <property type="entry name" value="Pkinase"/>
    <property type="match status" value="1"/>
</dbReference>
<evidence type="ECO:0000259" key="20">
    <source>
        <dbReference type="PROSITE" id="PS50011"/>
    </source>
</evidence>
<dbReference type="PROSITE" id="PS50011">
    <property type="entry name" value="PROTEIN_KINASE_DOM"/>
    <property type="match status" value="1"/>
</dbReference>
<keyword evidence="13" id="KW-1015">Disulfide bond</keyword>
<evidence type="ECO:0000256" key="10">
    <source>
        <dbReference type="ARBA" id="ARBA00022840"/>
    </source>
</evidence>
<dbReference type="Pfam" id="PF00954">
    <property type="entry name" value="S_locus_glycop"/>
    <property type="match status" value="1"/>
</dbReference>
<dbReference type="SUPFAM" id="SSF56112">
    <property type="entry name" value="Protein kinase-like (PK-like)"/>
    <property type="match status" value="1"/>
</dbReference>
<feature type="transmembrane region" description="Helical" evidence="19">
    <location>
        <begin position="696"/>
        <end position="717"/>
    </location>
</feature>
<comment type="caution">
    <text evidence="23">The sequence shown here is derived from an EMBL/GenBank/DDBJ whole genome shotgun (WGS) entry which is preliminary data.</text>
</comment>
<dbReference type="InterPro" id="IPR000858">
    <property type="entry name" value="S_locus_glycoprot_dom"/>
</dbReference>
<dbReference type="FunFam" id="1.10.510.10:FF:000537">
    <property type="entry name" value="Putative receptor-like protein kinase"/>
    <property type="match status" value="1"/>
</dbReference>
<feature type="domain" description="Apple" evidence="22">
    <location>
        <begin position="568"/>
        <end position="656"/>
    </location>
</feature>
<keyword evidence="6 19" id="KW-0812">Transmembrane</keyword>
<keyword evidence="15" id="KW-0325">Glycoprotein</keyword>
<comment type="subcellular location">
    <subcellularLocation>
        <location evidence="1">Membrane</location>
        <topology evidence="1">Single-pass type I membrane protein</topology>
    </subcellularLocation>
</comment>
<evidence type="ECO:0000256" key="8">
    <source>
        <dbReference type="ARBA" id="ARBA00022741"/>
    </source>
</evidence>
<sequence length="1033" mass="116723">MAMDDGELDFSNHGMFLGSNVGDRITNSGSMTSFFDDIFNDAHACTHTHKCNPPGPVSSHTHTCYHVHTKIIPAMSNDDKIPADDAAESSEKKGKQHSKGNKDAVKKYRDKKKARAASLEDEVVRLRAINQHLIKRVQSQVLLETELRRLKSLLVDTRGRIDGELGCFPYQKQNPVNPNLGGGLLLNTCDMQRTASMHGDPHVDGCDLDLECIRNQGSILLNEVSGCGANNGLVIAKPSSETKRKGMKEDLEIKLGTCVLSGSSLNVENKNDILISPNGLFTAGFHRVGENAYGFAVWFSEQVATTGSRTVVWMANRDEPVNGKHSKLSLKEDGNLVLVDAGRRVIWSTNTKSTSPLVQLQLNNTGNLVLHVLGQPIWQSFDHPTDTLLPNQPFTKSTQLVSSRSPSNYSSGFYWLFFDYDSILRLLYDARETTSLYWPDPGLLPYVVGRYQYNDRRIAILDSNGQFNSSDGFKFVSADYGTVRQRIMKIDIDGNLRLYSLVQHEIGMKWEVQWQALSHSCRIHGTCGPNSLCTYSPKKFRKCSCLHGYKMVNSEDWSYGCEHEFKPCTQNDCDFIQLHNTEFYGYDIQLLRNRTVASCKKECLQDSTCTGFQYVWRDDLLGFACFTKSSLQNGYRMEVKDRMQVDNSVFIKVRKSLVPSYNDKFTSQSSLICPREVVTPIIRSYDDKHDHKQLELVLIFGCLIGFVEIICIVSFWYCTSKHSSITGQHFQPVATGFRKFTYSELKKASHNFSEEIGRGAACVVYKGRLSDNRIAAIKRLKNTNNQGEAEFQAEVSTIGRVNHMNLIEMWGYCAEGKHRLIVYEYMENGSLANNLGFGKLDWATRFNIATGTAKGLAYLHEDCLEWVLHCDVKPHNILLDANYIPKVADFGLSKLLDRRESDQWNFSMMRGTRGYMAPEWVLNYPITSKVDVFSYGVVMLEMITGRSPACMHQAEDETCKTEHGIINWVRDKIHEFDGSLTESWVDKIVDPSISSEYDRSTMENLVKIALQCAEEDMEARPSMSQVVDMLIHL</sequence>
<evidence type="ECO:0000256" key="11">
    <source>
        <dbReference type="ARBA" id="ARBA00022989"/>
    </source>
</evidence>
<dbReference type="FunFam" id="3.30.200.20:FF:000059">
    <property type="entry name" value="S-receptor-like serine/threonine-protein kinase"/>
    <property type="match status" value="1"/>
</dbReference>
<dbReference type="SMART" id="SM00338">
    <property type="entry name" value="BRLZ"/>
    <property type="match status" value="1"/>
</dbReference>
<evidence type="ECO:0000256" key="6">
    <source>
        <dbReference type="ARBA" id="ARBA00022692"/>
    </source>
</evidence>
<feature type="domain" description="Bulb-type lectin" evidence="21">
    <location>
        <begin position="259"/>
        <end position="383"/>
    </location>
</feature>
<proteinExistence type="predicted"/>
<dbReference type="InterPro" id="IPR001480">
    <property type="entry name" value="Bulb-type_lectin_dom"/>
</dbReference>
<dbReference type="Gene3D" id="2.90.10.10">
    <property type="entry name" value="Bulb-type lectin domain"/>
    <property type="match status" value="1"/>
</dbReference>
<keyword evidence="24" id="KW-1185">Reference proteome</keyword>
<name>A0A2U1N8W6_ARTAN</name>
<dbReference type="GO" id="GO:0016020">
    <property type="term" value="C:membrane"/>
    <property type="evidence" value="ECO:0007669"/>
    <property type="project" value="UniProtKB-SubCell"/>
</dbReference>
<dbReference type="SUPFAM" id="SSF51110">
    <property type="entry name" value="alpha-D-mannose-specific plant lectins"/>
    <property type="match status" value="1"/>
</dbReference>
<organism evidence="23 24">
    <name type="scientific">Artemisia annua</name>
    <name type="common">Sweet wormwood</name>
    <dbReference type="NCBI Taxonomy" id="35608"/>
    <lineage>
        <taxon>Eukaryota</taxon>
        <taxon>Viridiplantae</taxon>
        <taxon>Streptophyta</taxon>
        <taxon>Embryophyta</taxon>
        <taxon>Tracheophyta</taxon>
        <taxon>Spermatophyta</taxon>
        <taxon>Magnoliopsida</taxon>
        <taxon>eudicotyledons</taxon>
        <taxon>Gunneridae</taxon>
        <taxon>Pentapetalae</taxon>
        <taxon>asterids</taxon>
        <taxon>campanulids</taxon>
        <taxon>Asterales</taxon>
        <taxon>Asteraceae</taxon>
        <taxon>Asteroideae</taxon>
        <taxon>Anthemideae</taxon>
        <taxon>Artemisiinae</taxon>
        <taxon>Artemisia</taxon>
    </lineage>
</organism>
<evidence type="ECO:0000256" key="17">
    <source>
        <dbReference type="ARBA" id="ARBA00048679"/>
    </source>
</evidence>
<evidence type="ECO:0000256" key="1">
    <source>
        <dbReference type="ARBA" id="ARBA00004479"/>
    </source>
</evidence>
<dbReference type="PROSITE" id="PS50948">
    <property type="entry name" value="PAN"/>
    <property type="match status" value="1"/>
</dbReference>
<dbReference type="GO" id="GO:0005524">
    <property type="term" value="F:ATP binding"/>
    <property type="evidence" value="ECO:0007669"/>
    <property type="project" value="UniProtKB-KW"/>
</dbReference>
<dbReference type="PANTHER" id="PTHR47974">
    <property type="entry name" value="OS07G0415500 PROTEIN"/>
    <property type="match status" value="1"/>
</dbReference>
<keyword evidence="14" id="KW-0675">Receptor</keyword>
<dbReference type="EC" id="2.7.11.1" evidence="2"/>
<comment type="catalytic activity">
    <reaction evidence="16">
        <text>L-threonyl-[protein] + ATP = O-phospho-L-threonyl-[protein] + ADP + H(+)</text>
        <dbReference type="Rhea" id="RHEA:46608"/>
        <dbReference type="Rhea" id="RHEA-COMP:11060"/>
        <dbReference type="Rhea" id="RHEA-COMP:11605"/>
        <dbReference type="ChEBI" id="CHEBI:15378"/>
        <dbReference type="ChEBI" id="CHEBI:30013"/>
        <dbReference type="ChEBI" id="CHEBI:30616"/>
        <dbReference type="ChEBI" id="CHEBI:61977"/>
        <dbReference type="ChEBI" id="CHEBI:456216"/>
        <dbReference type="EC" id="2.7.11.1"/>
    </reaction>
</comment>